<sequence>MQLYLLVHLFLSFSHLRNFLSYLQYITFL</sequence>
<reference evidence="1" key="1">
    <citation type="journal article" date="2021" name="Proc. Natl. Acad. Sci. U.S.A.">
        <title>A Catalog of Tens of Thousands of Viruses from Human Metagenomes Reveals Hidden Associations with Chronic Diseases.</title>
        <authorList>
            <person name="Tisza M.J."/>
            <person name="Buck C.B."/>
        </authorList>
    </citation>
    <scope>NUCLEOTIDE SEQUENCE</scope>
    <source>
        <strain evidence="1">CtLAw30</strain>
    </source>
</reference>
<name>A0A8S5M1J3_9CAUD</name>
<protein>
    <submittedName>
        <fullName evidence="1">Uncharacterized protein</fullName>
    </submittedName>
</protein>
<evidence type="ECO:0000313" key="1">
    <source>
        <dbReference type="EMBL" id="DAD75919.1"/>
    </source>
</evidence>
<organism evidence="1">
    <name type="scientific">Siphoviridae sp. ctLAw30</name>
    <dbReference type="NCBI Taxonomy" id="2826249"/>
    <lineage>
        <taxon>Viruses</taxon>
        <taxon>Duplodnaviria</taxon>
        <taxon>Heunggongvirae</taxon>
        <taxon>Uroviricota</taxon>
        <taxon>Caudoviricetes</taxon>
    </lineage>
</organism>
<dbReference type="EMBL" id="BK014792">
    <property type="protein sequence ID" value="DAD75919.1"/>
    <property type="molecule type" value="Genomic_DNA"/>
</dbReference>
<proteinExistence type="predicted"/>
<accession>A0A8S5M1J3</accession>